<dbReference type="Proteomes" id="UP000029964">
    <property type="component" value="Unassembled WGS sequence"/>
</dbReference>
<proteinExistence type="predicted"/>
<keyword evidence="3" id="KW-1185">Reference proteome</keyword>
<name>A0A086TFE0_HAPC1</name>
<dbReference type="AlphaFoldDB" id="A0A086TFE0"/>
<reference evidence="3" key="1">
    <citation type="journal article" date="2014" name="Genome Announc.">
        <title>Genome sequence and annotation of Acremonium chrysogenum, producer of the beta-lactam antibiotic cephalosporin C.</title>
        <authorList>
            <person name="Terfehr D."/>
            <person name="Dahlmann T.A."/>
            <person name="Specht T."/>
            <person name="Zadra I."/>
            <person name="Kuernsteiner H."/>
            <person name="Kueck U."/>
        </authorList>
    </citation>
    <scope>NUCLEOTIDE SEQUENCE [LARGE SCALE GENOMIC DNA]</scope>
    <source>
        <strain evidence="3">ATCC 11550 / CBS 779.69 / DSM 880 / IAM 14645 / JCM 23072 / IMI 49137</strain>
    </source>
</reference>
<evidence type="ECO:0000256" key="1">
    <source>
        <dbReference type="SAM" id="MobiDB-lite"/>
    </source>
</evidence>
<dbReference type="EMBL" id="JPKY01000005">
    <property type="protein sequence ID" value="KFH48072.1"/>
    <property type="molecule type" value="Genomic_DNA"/>
</dbReference>
<comment type="caution">
    <text evidence="2">The sequence shown here is derived from an EMBL/GenBank/DDBJ whole genome shotgun (WGS) entry which is preliminary data.</text>
</comment>
<organism evidence="2 3">
    <name type="scientific">Hapsidospora chrysogenum (strain ATCC 11550 / CBS 779.69 / DSM 880 / IAM 14645 / JCM 23072 / IMI 49137)</name>
    <name type="common">Acremonium chrysogenum</name>
    <dbReference type="NCBI Taxonomy" id="857340"/>
    <lineage>
        <taxon>Eukaryota</taxon>
        <taxon>Fungi</taxon>
        <taxon>Dikarya</taxon>
        <taxon>Ascomycota</taxon>
        <taxon>Pezizomycotina</taxon>
        <taxon>Sordariomycetes</taxon>
        <taxon>Hypocreomycetidae</taxon>
        <taxon>Hypocreales</taxon>
        <taxon>Bionectriaceae</taxon>
        <taxon>Hapsidospora</taxon>
    </lineage>
</organism>
<evidence type="ECO:0000313" key="3">
    <source>
        <dbReference type="Proteomes" id="UP000029964"/>
    </source>
</evidence>
<gene>
    <name evidence="2" type="ORF">ACRE_010580</name>
</gene>
<sequence length="211" mass="23088">MDVLSQPTPTAQQLSPKAMTGNMPDTLPPPYTPPRRPSLAGLATRGMDIAQFPHRAGHGEPRRFSRPVITTVLPDETDDDSYSAMSPLNLRINTSVNISSSNNLVCLADSPANHANAIAEAVVQAIQRNSSGSCGIPMIDGDGNPRHVKIEVDAGIVVDGLGNVIGNEKVIDEVLRQRAELRRKDLRRQREDDVEREETEPEPSTKRRRSQ</sequence>
<feature type="compositionally biased region" description="Polar residues" evidence="1">
    <location>
        <begin position="1"/>
        <end position="15"/>
    </location>
</feature>
<evidence type="ECO:0000313" key="2">
    <source>
        <dbReference type="EMBL" id="KFH48072.1"/>
    </source>
</evidence>
<dbReference type="OrthoDB" id="5409271at2759"/>
<protein>
    <submittedName>
        <fullName evidence="2">Uncharacterized protein</fullName>
    </submittedName>
</protein>
<accession>A0A086TFE0</accession>
<dbReference type="HOGENOM" id="CLU_108107_0_0_1"/>
<feature type="compositionally biased region" description="Basic and acidic residues" evidence="1">
    <location>
        <begin position="181"/>
        <end position="193"/>
    </location>
</feature>
<feature type="region of interest" description="Disordered" evidence="1">
    <location>
        <begin position="181"/>
        <end position="211"/>
    </location>
</feature>
<feature type="region of interest" description="Disordered" evidence="1">
    <location>
        <begin position="1"/>
        <end position="33"/>
    </location>
</feature>